<sequence>MKKLNWLAAMAVASMALLGCENGTTDNNKPDTPDTPPVEVTEKNNIELKAIYSGWPDGAADGTYNTVDTISTVLDLGSEFDAATANAITVSMKAASWKGISALAVGFSATETIPEELETVEVKFPEGSMTLKDGAEINDALFETLASEGTALTLQLSWDKFPVEKGKFRYIILQNSKSNDWGFGSVLLTNVKATADNSERKEKEYVWVEGTLEAGKVDSSKTVATELKNEKGNEKGSVYADIGYSNPWADCYVKELKDLANLPVITALKVELTVSGITKSYGNFKMYAQALEAGNELTTDVVEITKDGTYTFILKGLDWTLKAAPESWGCNANLSNLNWYVKSDAATDDWVADEIAGITFESKVFYASN</sequence>
<proteinExistence type="predicted"/>
<reference evidence="2 3" key="1">
    <citation type="submission" date="2020-11" db="EMBL/GenBank/DDBJ databases">
        <title>Treponema Peruensis nv. sp., first commensal Treponema isolated from human feces.</title>
        <authorList>
            <person name="Belkhou C."/>
            <person name="Raes J."/>
        </authorList>
    </citation>
    <scope>NUCLEOTIDE SEQUENCE [LARGE SCALE GENOMIC DNA]</scope>
    <source>
        <strain evidence="2 3">RCC2812</strain>
    </source>
</reference>
<dbReference type="AlphaFoldDB" id="A0A7T3V5Y5"/>
<evidence type="ECO:0000256" key="1">
    <source>
        <dbReference type="SAM" id="SignalP"/>
    </source>
</evidence>
<dbReference type="KEGG" id="tper:IWA51_05405"/>
<feature type="signal peptide" evidence="1">
    <location>
        <begin position="1"/>
        <end position="19"/>
    </location>
</feature>
<dbReference type="EMBL" id="CP064936">
    <property type="protein sequence ID" value="QQA02023.1"/>
    <property type="molecule type" value="Genomic_DNA"/>
</dbReference>
<gene>
    <name evidence="2" type="ORF">IWA51_05405</name>
</gene>
<feature type="chain" id="PRO_5032444717" description="Lipoprotein" evidence="1">
    <location>
        <begin position="20"/>
        <end position="369"/>
    </location>
</feature>
<name>A0A7T3V5Y5_9SPIR</name>
<accession>A0A7T3V5Y5</accession>
<keyword evidence="1" id="KW-0732">Signal</keyword>
<evidence type="ECO:0000313" key="2">
    <source>
        <dbReference type="EMBL" id="QQA02023.1"/>
    </source>
</evidence>
<organism evidence="2 3">
    <name type="scientific">Treponema peruense</name>
    <dbReference type="NCBI Taxonomy" id="2787628"/>
    <lineage>
        <taxon>Bacteria</taxon>
        <taxon>Pseudomonadati</taxon>
        <taxon>Spirochaetota</taxon>
        <taxon>Spirochaetia</taxon>
        <taxon>Spirochaetales</taxon>
        <taxon>Treponemataceae</taxon>
        <taxon>Treponema</taxon>
    </lineage>
</organism>
<dbReference type="PROSITE" id="PS51257">
    <property type="entry name" value="PROKAR_LIPOPROTEIN"/>
    <property type="match status" value="1"/>
</dbReference>
<keyword evidence="3" id="KW-1185">Reference proteome</keyword>
<evidence type="ECO:0000313" key="3">
    <source>
        <dbReference type="Proteomes" id="UP000595224"/>
    </source>
</evidence>
<protein>
    <recommendedName>
        <fullName evidence="4">Lipoprotein</fullName>
    </recommendedName>
</protein>
<dbReference type="RefSeq" id="WP_198443508.1">
    <property type="nucleotide sequence ID" value="NZ_CBCSHE010000006.1"/>
</dbReference>
<dbReference type="Proteomes" id="UP000595224">
    <property type="component" value="Chromosome"/>
</dbReference>
<evidence type="ECO:0008006" key="4">
    <source>
        <dbReference type="Google" id="ProtNLM"/>
    </source>
</evidence>